<dbReference type="Proteomes" id="UP000076066">
    <property type="component" value="Plasmid unnamed 2"/>
</dbReference>
<sequence length="71" mass="7911">MTTLQYKTCDGDTVDLIAWTYYDRRRGRCVEQLLDANPGLADRGPVLPAGLTVYLPDIREPVSAGGIRLWS</sequence>
<dbReference type="KEGG" id="hjo:AY555_10665"/>
<name>A0A145VQB7_9PROT</name>
<evidence type="ECO:0000313" key="2">
    <source>
        <dbReference type="Proteomes" id="UP000076066"/>
    </source>
</evidence>
<dbReference type="InterPro" id="IPR008861">
    <property type="entry name" value="GpX-like"/>
</dbReference>
<dbReference type="AlphaFoldDB" id="A0A145VQB7"/>
<organism evidence="1 2">
    <name type="scientific">Haematospirillum jordaniae</name>
    <dbReference type="NCBI Taxonomy" id="1549855"/>
    <lineage>
        <taxon>Bacteria</taxon>
        <taxon>Pseudomonadati</taxon>
        <taxon>Pseudomonadota</taxon>
        <taxon>Alphaproteobacteria</taxon>
        <taxon>Rhodospirillales</taxon>
        <taxon>Novispirillaceae</taxon>
        <taxon>Haematospirillum</taxon>
    </lineage>
</organism>
<geneLocation type="plasmid" evidence="1 2">
    <name>unnamed 2</name>
</geneLocation>
<protein>
    <submittedName>
        <fullName evidence="1">Phage tail protein</fullName>
    </submittedName>
</protein>
<keyword evidence="1" id="KW-0614">Plasmid</keyword>
<reference evidence="1 2" key="1">
    <citation type="submission" date="2016-02" db="EMBL/GenBank/DDBJ databases">
        <title>Complete Genome of H5569, the type strain of the newly described species Haematospirillium jordaniae.</title>
        <authorList>
            <person name="Nicholson A.C."/>
            <person name="Humrighouse B.W."/>
            <person name="Loparov V."/>
            <person name="McQuiston J.R."/>
        </authorList>
    </citation>
    <scope>NUCLEOTIDE SEQUENCE [LARGE SCALE GENOMIC DNA]</scope>
    <source>
        <strain evidence="1 2">H5569</strain>
        <plasmid evidence="2">Plasmid unnamed 2</plasmid>
    </source>
</reference>
<dbReference type="Pfam" id="PF05489">
    <property type="entry name" value="Phage_tail_X"/>
    <property type="match status" value="1"/>
</dbReference>
<evidence type="ECO:0000313" key="1">
    <source>
        <dbReference type="EMBL" id="AMW35830.1"/>
    </source>
</evidence>
<accession>A0A145VQB7</accession>
<dbReference type="OrthoDB" id="8759063at2"/>
<keyword evidence="2" id="KW-1185">Reference proteome</keyword>
<dbReference type="EMBL" id="CP014527">
    <property type="protein sequence ID" value="AMW35830.1"/>
    <property type="molecule type" value="Genomic_DNA"/>
</dbReference>
<proteinExistence type="predicted"/>
<gene>
    <name evidence="1" type="ORF">AY555_10665</name>
</gene>